<reference evidence="1" key="1">
    <citation type="journal article" date="2022" name="Int. J. Syst. Evol. Microbiol.">
        <title>Apilactobacillus apisilvae sp. nov., Nicolia spurrieriana gen. nov. sp. nov., Bombilactobacillus folatiphilus sp. nov. and Bombilactobacillus thymidiniphilus sp. nov., four new lactic acid bacterial isolates from stingless bees Tetragonula carbonaria and Austroplebeia australis.</title>
        <authorList>
            <person name="Oliphant S.A."/>
            <person name="Watson-Haigh N.S."/>
            <person name="Sumby K.M."/>
            <person name="Gardner J."/>
            <person name="Groom S."/>
            <person name="Jiranek V."/>
        </authorList>
    </citation>
    <scope>NUCLEOTIDE SEQUENCE</scope>
    <source>
        <strain evidence="1">SG4_D2</strain>
    </source>
</reference>
<dbReference type="Proteomes" id="UP000831495">
    <property type="component" value="Chromosome"/>
</dbReference>
<dbReference type="NCBIfam" id="TIGR04387">
    <property type="entry name" value="capsid_maj_N4"/>
    <property type="match status" value="1"/>
</dbReference>
<dbReference type="Pfam" id="PF25209">
    <property type="entry name" value="Phage_capsid_4"/>
    <property type="match status" value="1"/>
</dbReference>
<accession>A0ABY4PBG2</accession>
<name>A0ABY4PBG2_9LACO</name>
<evidence type="ECO:0000313" key="1">
    <source>
        <dbReference type="EMBL" id="UQS82602.1"/>
    </source>
</evidence>
<keyword evidence="2" id="KW-1185">Reference proteome</keyword>
<sequence length="271" mass="28403">MADQTMLQDLINPEVLAPIVSYTLKKALRFTPLATIDNTLTGTPGDTLIMPAFGYLGDAQDVPEGQPIPVAKLGTTKKAVTVKKAGLGTSITDEASISGYGDPVKESTNQLGLALANKVDNDLLAAVKGGTQTVSMASTVDGIQTALDIFNDEDTAQVVLIVSPKTASALRMDAVKQKIGSDVGANELINGTYADILGVQIIRSRKLADTDALFVKPGALKLVMKKTATVETQRVAGTASTEIYATEHYAPYLFDDTKVVVGTIGGSTKKS</sequence>
<dbReference type="EMBL" id="CP093366">
    <property type="protein sequence ID" value="UQS82602.1"/>
    <property type="molecule type" value="Genomic_DNA"/>
</dbReference>
<organism evidence="1 2">
    <name type="scientific">Bombilactobacillus folatiphilus</name>
    <dbReference type="NCBI Taxonomy" id="2923362"/>
    <lineage>
        <taxon>Bacteria</taxon>
        <taxon>Bacillati</taxon>
        <taxon>Bacillota</taxon>
        <taxon>Bacilli</taxon>
        <taxon>Lactobacillales</taxon>
        <taxon>Lactobacillaceae</taxon>
        <taxon>Bombilactobacillus</taxon>
    </lineage>
</organism>
<proteinExistence type="predicted"/>
<evidence type="ECO:0000313" key="2">
    <source>
        <dbReference type="Proteomes" id="UP000831495"/>
    </source>
</evidence>
<gene>
    <name evidence="1" type="ORF">MOO45_02845</name>
</gene>
<protein>
    <submittedName>
        <fullName evidence="1">N4-gp56 family major capsid protein</fullName>
    </submittedName>
</protein>
<dbReference type="SUPFAM" id="SSF56563">
    <property type="entry name" value="Major capsid protein gp5"/>
    <property type="match status" value="1"/>
</dbReference>
<dbReference type="RefSeq" id="WP_249514880.1">
    <property type="nucleotide sequence ID" value="NZ_CP093366.1"/>
</dbReference>